<dbReference type="CDD" id="cd00190">
    <property type="entry name" value="Tryp_SPc"/>
    <property type="match status" value="1"/>
</dbReference>
<dbReference type="Gene3D" id="2.40.10.10">
    <property type="entry name" value="Trypsin-like serine proteases"/>
    <property type="match status" value="1"/>
</dbReference>
<dbReference type="Pfam" id="PF00089">
    <property type="entry name" value="Trypsin"/>
    <property type="match status" value="1"/>
</dbReference>
<reference evidence="8" key="2">
    <citation type="submission" date="2011-06" db="UniProtKB">
        <authorList>
            <consortium name="Ensembl"/>
        </authorList>
    </citation>
    <scope>IDENTIFICATION</scope>
</reference>
<dbReference type="PROSITE" id="PS50240">
    <property type="entry name" value="TRYPSIN_DOM"/>
    <property type="match status" value="1"/>
</dbReference>
<dbReference type="PANTHER" id="PTHR24252:SF14">
    <property type="entry name" value="NOVEL TRYPSIN FAMILY PROTEIN"/>
    <property type="match status" value="1"/>
</dbReference>
<protein>
    <submittedName>
        <fullName evidence="8">Novel trypsin family protein</fullName>
    </submittedName>
</protein>
<dbReference type="GO" id="GO:0006508">
    <property type="term" value="P:proteolysis"/>
    <property type="evidence" value="ECO:0007669"/>
    <property type="project" value="UniProtKB-KW"/>
</dbReference>
<reference evidence="8" key="1">
    <citation type="journal article" date="2010" name="Science">
        <title>The genome of the Western clawed frog Xenopus tropicalis.</title>
        <authorList>
            <person name="Hellsten U."/>
            <person name="Harland R.M."/>
            <person name="Gilchrist M.J."/>
            <person name="Hendrix D."/>
            <person name="Jurka J."/>
            <person name="Kapitonov V."/>
            <person name="Ovcharenko I."/>
            <person name="Putnam N.H."/>
            <person name="Shu S."/>
            <person name="Taher L."/>
            <person name="Blitz I.L."/>
            <person name="Blumberg B."/>
            <person name="Dichmann D.S."/>
            <person name="Dubchak I."/>
            <person name="Amaya E."/>
            <person name="Detter J.C."/>
            <person name="Fletcher R."/>
            <person name="Gerhard D.S."/>
            <person name="Goodstein D."/>
            <person name="Graves T."/>
            <person name="Grigoriev I.V."/>
            <person name="Grimwood J."/>
            <person name="Kawashima T."/>
            <person name="Lindquist E."/>
            <person name="Lucas S.M."/>
            <person name="Mead P.E."/>
            <person name="Mitros T."/>
            <person name="Ogino H."/>
            <person name="Ohta Y."/>
            <person name="Poliakov A.V."/>
            <person name="Pollet N."/>
            <person name="Robert J."/>
            <person name="Salamov A."/>
            <person name="Sater A.K."/>
            <person name="Schmutz J."/>
            <person name="Terry A."/>
            <person name="Vize P.D."/>
            <person name="Warren W.C."/>
            <person name="Wells D."/>
            <person name="Wills A."/>
            <person name="Wilson R.K."/>
            <person name="Zimmerman L.B."/>
            <person name="Zorn A.M."/>
            <person name="Grainger R."/>
            <person name="Grammer T."/>
            <person name="Khokha M.K."/>
            <person name="Richardson P.M."/>
            <person name="Rokhsar D.S."/>
        </authorList>
    </citation>
    <scope>NUCLEOTIDE SEQUENCE [LARGE SCALE GENOMIC DNA]</scope>
    <source>
        <strain evidence="8">Nigerian</strain>
    </source>
</reference>
<dbReference type="GO" id="GO:0004252">
    <property type="term" value="F:serine-type endopeptidase activity"/>
    <property type="evidence" value="ECO:0007669"/>
    <property type="project" value="InterPro"/>
</dbReference>
<dbReference type="Ensembl" id="ENSXETT00000051257">
    <property type="protein sequence ID" value="ENSXETP00000051257"/>
    <property type="gene ID" value="ENSXETG00000023763"/>
</dbReference>
<proteinExistence type="predicted"/>
<keyword evidence="2" id="KW-0378">Hydrolase</keyword>
<evidence type="ECO:0000256" key="1">
    <source>
        <dbReference type="ARBA" id="ARBA00022670"/>
    </source>
</evidence>
<dbReference type="FunCoup" id="F7CW11">
    <property type="interactions" value="75"/>
</dbReference>
<dbReference type="InParanoid" id="F7CW11"/>
<evidence type="ECO:0000256" key="5">
    <source>
        <dbReference type="SAM" id="MobiDB-lite"/>
    </source>
</evidence>
<evidence type="ECO:0000256" key="3">
    <source>
        <dbReference type="ARBA" id="ARBA00022825"/>
    </source>
</evidence>
<evidence type="ECO:0000256" key="2">
    <source>
        <dbReference type="ARBA" id="ARBA00022801"/>
    </source>
</evidence>
<dbReference type="InterPro" id="IPR043504">
    <property type="entry name" value="Peptidase_S1_PA_chymotrypsin"/>
</dbReference>
<dbReference type="InterPro" id="IPR009003">
    <property type="entry name" value="Peptidase_S1_PA"/>
</dbReference>
<dbReference type="InterPro" id="IPR001254">
    <property type="entry name" value="Trypsin_dom"/>
</dbReference>
<evidence type="ECO:0000313" key="8">
    <source>
        <dbReference type="Ensembl" id="ENSXETP00000051257"/>
    </source>
</evidence>
<feature type="chain" id="PRO_5030169965" evidence="6">
    <location>
        <begin position="35"/>
        <end position="379"/>
    </location>
</feature>
<dbReference type="InterPro" id="IPR018114">
    <property type="entry name" value="TRYPSIN_HIS"/>
</dbReference>
<keyword evidence="6" id="KW-0732">Signal</keyword>
<dbReference type="SUPFAM" id="SSF50494">
    <property type="entry name" value="Trypsin-like serine proteases"/>
    <property type="match status" value="1"/>
</dbReference>
<name>F7CW11_XENTR</name>
<dbReference type="FunFam" id="2.40.10.10:FF:000003">
    <property type="entry name" value="Transmembrane serine protease 3"/>
    <property type="match status" value="1"/>
</dbReference>
<sequence>FGRSYILAVFFKKIVISILHFICTDLSLSPTACGNRPFYTEVKASYSTELNPVEGKWPWIVSIQKKVELGYKHICAGTILNNEWIITAAHCFKDWKEGDPTTPLRVLLGTFYLSEIGLRTQSRGVKQLIKHDQYDPITESNDIALIQLDKQVEFSDHIQQACFPKESADLKDLIDCSIAGWGAQGKHLDEPSQFLQEAQVERIDTKHCNKWYQGILGENHLCAGHRKGPEKTCNGDRGSPLMCRTKKNNVYSVIGILNWGSGCGQTRSPGVYSPIQSHIKWIVEKVKNEAVKATIQGKRLVPKLLFPLVKPDHMNPNRNTAQNSEAEIKETENTGQQSTPVPPMSPAELNSAYKAQTAENISRRNVLKRLLAAAAKLFK</sequence>
<feature type="signal peptide" evidence="6">
    <location>
        <begin position="1"/>
        <end position="34"/>
    </location>
</feature>
<dbReference type="Xenbase" id="XB-GENE-5723327">
    <property type="gene designation" value="XB5723326 [provisional]"/>
</dbReference>
<dbReference type="SMART" id="SM00020">
    <property type="entry name" value="Tryp_SPc"/>
    <property type="match status" value="1"/>
</dbReference>
<keyword evidence="1" id="KW-0645">Protease</keyword>
<dbReference type="AlphaFoldDB" id="F7CW11"/>
<dbReference type="PROSITE" id="PS00134">
    <property type="entry name" value="TRYPSIN_HIS"/>
    <property type="match status" value="1"/>
</dbReference>
<evidence type="ECO:0000256" key="4">
    <source>
        <dbReference type="ARBA" id="ARBA00023157"/>
    </source>
</evidence>
<dbReference type="GeneTree" id="ENSGT00940000162777"/>
<gene>
    <name evidence="8" type="primary">XB5723326 [provisional]</name>
</gene>
<keyword evidence="3" id="KW-0720">Serine protease</keyword>
<keyword evidence="4" id="KW-1015">Disulfide bond</keyword>
<evidence type="ECO:0000259" key="7">
    <source>
        <dbReference type="PROSITE" id="PS50240"/>
    </source>
</evidence>
<dbReference type="InterPro" id="IPR001314">
    <property type="entry name" value="Peptidase_S1A"/>
</dbReference>
<feature type="domain" description="Peptidase S1" evidence="7">
    <location>
        <begin position="42"/>
        <end position="287"/>
    </location>
</feature>
<feature type="region of interest" description="Disordered" evidence="5">
    <location>
        <begin position="311"/>
        <end position="347"/>
    </location>
</feature>
<evidence type="ECO:0000256" key="6">
    <source>
        <dbReference type="SAM" id="SignalP"/>
    </source>
</evidence>
<organism evidence="8">
    <name type="scientific">Xenopus tropicalis</name>
    <name type="common">Western clawed frog</name>
    <name type="synonym">Silurana tropicalis</name>
    <dbReference type="NCBI Taxonomy" id="8364"/>
    <lineage>
        <taxon>Eukaryota</taxon>
        <taxon>Metazoa</taxon>
        <taxon>Chordata</taxon>
        <taxon>Craniata</taxon>
        <taxon>Vertebrata</taxon>
        <taxon>Euteleostomi</taxon>
        <taxon>Amphibia</taxon>
        <taxon>Batrachia</taxon>
        <taxon>Anura</taxon>
        <taxon>Pipoidea</taxon>
        <taxon>Pipidae</taxon>
        <taxon>Xenopodinae</taxon>
        <taxon>Xenopus</taxon>
        <taxon>Silurana</taxon>
    </lineage>
</organism>
<accession>F7CW11</accession>
<feature type="compositionally biased region" description="Polar residues" evidence="5">
    <location>
        <begin position="316"/>
        <end position="325"/>
    </location>
</feature>
<dbReference type="Bgee" id="ENSXETG00000023763">
    <property type="expression patterns" value="Expressed in 2-cell stage embryo and 5 other cell types or tissues"/>
</dbReference>
<dbReference type="PRINTS" id="PR00722">
    <property type="entry name" value="CHYMOTRYPSIN"/>
</dbReference>
<dbReference type="PANTHER" id="PTHR24252">
    <property type="entry name" value="ACROSIN-RELATED"/>
    <property type="match status" value="1"/>
</dbReference>